<dbReference type="Proteomes" id="UP000252081">
    <property type="component" value="Unassembled WGS sequence"/>
</dbReference>
<evidence type="ECO:0000313" key="2">
    <source>
        <dbReference type="Proteomes" id="UP000252081"/>
    </source>
</evidence>
<organism evidence="1 2">
    <name type="scientific">Pedobacter miscanthi</name>
    <dbReference type="NCBI Taxonomy" id="2259170"/>
    <lineage>
        <taxon>Bacteria</taxon>
        <taxon>Pseudomonadati</taxon>
        <taxon>Bacteroidota</taxon>
        <taxon>Sphingobacteriia</taxon>
        <taxon>Sphingobacteriales</taxon>
        <taxon>Sphingobacteriaceae</taxon>
        <taxon>Pedobacter</taxon>
    </lineage>
</organism>
<sequence length="60" mass="7157">MSLRRRFKYPDKTLIGRLHTLIRTGNEAEKFSKKDISSRMFPLKIKTNTLYPCYNCISKF</sequence>
<gene>
    <name evidence="1" type="ORF">DRW42_05970</name>
</gene>
<dbReference type="AlphaFoldDB" id="A0A366LA20"/>
<protein>
    <submittedName>
        <fullName evidence="1">Uncharacterized protein</fullName>
    </submittedName>
</protein>
<reference evidence="1 2" key="1">
    <citation type="submission" date="2018-07" db="EMBL/GenBank/DDBJ databases">
        <title>A draft genome of a endophytic bacteria, a new species of Pedobacter.</title>
        <authorList>
            <person name="Zhang Z.D."/>
            <person name="Chen Z.J."/>
        </authorList>
    </citation>
    <scope>NUCLEOTIDE SEQUENCE [LARGE SCALE GENOMIC DNA]</scope>
    <source>
        <strain evidence="1 2">RS10</strain>
    </source>
</reference>
<keyword evidence="2" id="KW-1185">Reference proteome</keyword>
<proteinExistence type="predicted"/>
<name>A0A366LA20_9SPHI</name>
<comment type="caution">
    <text evidence="1">The sequence shown here is derived from an EMBL/GenBank/DDBJ whole genome shotgun (WGS) entry which is preliminary data.</text>
</comment>
<dbReference type="EMBL" id="QNQU01000004">
    <property type="protein sequence ID" value="RBQ09982.1"/>
    <property type="molecule type" value="Genomic_DNA"/>
</dbReference>
<evidence type="ECO:0000313" key="1">
    <source>
        <dbReference type="EMBL" id="RBQ09982.1"/>
    </source>
</evidence>
<accession>A0A366LA20</accession>